<keyword evidence="3" id="KW-1185">Reference proteome</keyword>
<dbReference type="AlphaFoldDB" id="A0A238V1B9"/>
<evidence type="ECO:0000256" key="1">
    <source>
        <dbReference type="SAM" id="MobiDB-lite"/>
    </source>
</evidence>
<evidence type="ECO:0000313" key="2">
    <source>
        <dbReference type="EMBL" id="SNR28018.1"/>
    </source>
</evidence>
<gene>
    <name evidence="2" type="ORF">SAMN06265360_101154</name>
</gene>
<dbReference type="Proteomes" id="UP000198348">
    <property type="component" value="Unassembled WGS sequence"/>
</dbReference>
<name>A0A238V1B9_9PSEU</name>
<sequence>MPAADPLCRPGCTVAAVARRAGYGTASALTAAVECERGISRPASIVRRPGALMGPGSPSVARLTGHSRDA</sequence>
<feature type="region of interest" description="Disordered" evidence="1">
    <location>
        <begin position="47"/>
        <end position="70"/>
    </location>
</feature>
<evidence type="ECO:0000313" key="3">
    <source>
        <dbReference type="Proteomes" id="UP000198348"/>
    </source>
</evidence>
<organism evidence="2 3">
    <name type="scientific">Haloechinothrix alba</name>
    <dbReference type="NCBI Taxonomy" id="664784"/>
    <lineage>
        <taxon>Bacteria</taxon>
        <taxon>Bacillati</taxon>
        <taxon>Actinomycetota</taxon>
        <taxon>Actinomycetes</taxon>
        <taxon>Pseudonocardiales</taxon>
        <taxon>Pseudonocardiaceae</taxon>
        <taxon>Haloechinothrix</taxon>
    </lineage>
</organism>
<accession>A0A238V1B9</accession>
<proteinExistence type="predicted"/>
<protein>
    <submittedName>
        <fullName evidence="2">Uncharacterized protein</fullName>
    </submittedName>
</protein>
<reference evidence="2 3" key="1">
    <citation type="submission" date="2017-06" db="EMBL/GenBank/DDBJ databases">
        <authorList>
            <person name="Kim H.J."/>
            <person name="Triplett B.A."/>
        </authorList>
    </citation>
    <scope>NUCLEOTIDE SEQUENCE [LARGE SCALE GENOMIC DNA]</scope>
    <source>
        <strain evidence="2 3">DSM 45207</strain>
    </source>
</reference>
<dbReference type="EMBL" id="FZNW01000001">
    <property type="protein sequence ID" value="SNR28018.1"/>
    <property type="molecule type" value="Genomic_DNA"/>
</dbReference>